<keyword evidence="1" id="KW-0805">Transcription regulation</keyword>
<proteinExistence type="predicted"/>
<evidence type="ECO:0000313" key="8">
    <source>
        <dbReference type="Proteomes" id="UP001188597"/>
    </source>
</evidence>
<dbReference type="EMBL" id="JAVXUP010000383">
    <property type="protein sequence ID" value="KAK3029306.1"/>
    <property type="molecule type" value="Genomic_DNA"/>
</dbReference>
<keyword evidence="8" id="KW-1185">Reference proteome</keyword>
<dbReference type="Gene3D" id="2.170.150.80">
    <property type="entry name" value="NAC domain"/>
    <property type="match status" value="1"/>
</dbReference>
<feature type="domain" description="NAC" evidence="6">
    <location>
        <begin position="4"/>
        <end position="143"/>
    </location>
</feature>
<evidence type="ECO:0000256" key="1">
    <source>
        <dbReference type="ARBA" id="ARBA00023015"/>
    </source>
</evidence>
<sequence length="609" mass="67803">MERLPAGFRFDPTDDEVLIYLSCKVSGKPLPCHGCVTEGDIYDEKQLQQIFSQIKRGGGRPEYFFTQLKKKGKEGCKRFDRTVGNNGNWHATQTKKILDESGEKVSGFLKSFVFKGDEKERWNMDEFSLTNKNDYVLCRIKNNKKRKFGDCYDDNGEAVVPDLEPVTKAAKHEQFLTASTSCHLNNSREEDAPMISPASCSILPPPISSGPSLTNCGTDMGKDDNAVWDDIQNPLAMEGGAFDLLRSDILATEQNLCTNSGMPLAAAEEVALPDVNAYNAAAMADLMADLDGFDSSLFTDLSFLDALIEEMHVLTATMFCKASDVSMKLEAFASSRDIHCIGLQSKHEIAVIEALGKMRLSRDVAAIDQHSCTETEPKPQPTYNGEAAGSGLLRKKQPPFRDRTRTISYRLHSSSRETVAQSPKASPEFEFFLDRGELLNAIPKQSFPIATAFPSLRLESAMDIQRIEGFLFQSREMGIVSEVEPTRVTLEEVVQSYEKFEAALPAFPELASLKEIVSAEQRLITLEELKGCNEFHHVTRKGAVKPNLRAENLVTETLQPEPIPRFQLDRPSEDEVIKQLKKKLANISFRGLLMASEDHRPVVLEVSNA</sequence>
<dbReference type="PROSITE" id="PS51005">
    <property type="entry name" value="NAC"/>
    <property type="match status" value="1"/>
</dbReference>
<dbReference type="GO" id="GO:0006355">
    <property type="term" value="P:regulation of DNA-templated transcription"/>
    <property type="evidence" value="ECO:0007669"/>
    <property type="project" value="InterPro"/>
</dbReference>
<evidence type="ECO:0000256" key="2">
    <source>
        <dbReference type="ARBA" id="ARBA00023125"/>
    </source>
</evidence>
<evidence type="ECO:0000313" key="7">
    <source>
        <dbReference type="EMBL" id="KAK3029306.1"/>
    </source>
</evidence>
<keyword evidence="2" id="KW-0238">DNA-binding</keyword>
<dbReference type="GO" id="GO:0003677">
    <property type="term" value="F:DNA binding"/>
    <property type="evidence" value="ECO:0007669"/>
    <property type="project" value="UniProtKB-KW"/>
</dbReference>
<dbReference type="GO" id="GO:0048731">
    <property type="term" value="P:system development"/>
    <property type="evidence" value="ECO:0007669"/>
    <property type="project" value="TreeGrafter"/>
</dbReference>
<dbReference type="Pfam" id="PF02365">
    <property type="entry name" value="NAM"/>
    <property type="match status" value="1"/>
</dbReference>
<comment type="caution">
    <text evidence="7">The sequence shown here is derived from an EMBL/GenBank/DDBJ whole genome shotgun (WGS) entry which is preliminary data.</text>
</comment>
<evidence type="ECO:0000256" key="4">
    <source>
        <dbReference type="ARBA" id="ARBA00023242"/>
    </source>
</evidence>
<organism evidence="7 8">
    <name type="scientific">Escallonia herrerae</name>
    <dbReference type="NCBI Taxonomy" id="1293975"/>
    <lineage>
        <taxon>Eukaryota</taxon>
        <taxon>Viridiplantae</taxon>
        <taxon>Streptophyta</taxon>
        <taxon>Embryophyta</taxon>
        <taxon>Tracheophyta</taxon>
        <taxon>Spermatophyta</taxon>
        <taxon>Magnoliopsida</taxon>
        <taxon>eudicotyledons</taxon>
        <taxon>Gunneridae</taxon>
        <taxon>Pentapetalae</taxon>
        <taxon>asterids</taxon>
        <taxon>campanulids</taxon>
        <taxon>Escalloniales</taxon>
        <taxon>Escalloniaceae</taxon>
        <taxon>Escallonia</taxon>
    </lineage>
</organism>
<dbReference type="PANTHER" id="PTHR31719:SF164">
    <property type="entry name" value="NAC DOMAIN-CONTAINING PROTEIN"/>
    <property type="match status" value="1"/>
</dbReference>
<reference evidence="7" key="1">
    <citation type="submission" date="2022-12" db="EMBL/GenBank/DDBJ databases">
        <title>Draft genome assemblies for two species of Escallonia (Escalloniales).</title>
        <authorList>
            <person name="Chanderbali A."/>
            <person name="Dervinis C."/>
            <person name="Anghel I."/>
            <person name="Soltis D."/>
            <person name="Soltis P."/>
            <person name="Zapata F."/>
        </authorList>
    </citation>
    <scope>NUCLEOTIDE SEQUENCE</scope>
    <source>
        <strain evidence="7">UCBG64.0493</strain>
        <tissue evidence="7">Leaf</tissue>
    </source>
</reference>
<keyword evidence="4" id="KW-0539">Nucleus</keyword>
<gene>
    <name evidence="7" type="ORF">RJ639_040142</name>
</gene>
<dbReference type="Proteomes" id="UP001188597">
    <property type="component" value="Unassembled WGS sequence"/>
</dbReference>
<feature type="region of interest" description="Disordered" evidence="5">
    <location>
        <begin position="371"/>
        <end position="396"/>
    </location>
</feature>
<dbReference type="AlphaFoldDB" id="A0AA88WKA1"/>
<dbReference type="SUPFAM" id="SSF101941">
    <property type="entry name" value="NAC domain"/>
    <property type="match status" value="1"/>
</dbReference>
<dbReference type="PANTHER" id="PTHR31719">
    <property type="entry name" value="NAC TRANSCRIPTION FACTOR 56"/>
    <property type="match status" value="1"/>
</dbReference>
<evidence type="ECO:0000256" key="3">
    <source>
        <dbReference type="ARBA" id="ARBA00023163"/>
    </source>
</evidence>
<keyword evidence="3" id="KW-0804">Transcription</keyword>
<evidence type="ECO:0000259" key="6">
    <source>
        <dbReference type="PROSITE" id="PS51005"/>
    </source>
</evidence>
<protein>
    <recommendedName>
        <fullName evidence="6">NAC domain-containing protein</fullName>
    </recommendedName>
</protein>
<accession>A0AA88WKA1</accession>
<dbReference type="InterPro" id="IPR036093">
    <property type="entry name" value="NAC_dom_sf"/>
</dbReference>
<evidence type="ECO:0000256" key="5">
    <source>
        <dbReference type="SAM" id="MobiDB-lite"/>
    </source>
</evidence>
<name>A0AA88WKA1_9ASTE</name>
<dbReference type="InterPro" id="IPR003441">
    <property type="entry name" value="NAC-dom"/>
</dbReference>